<evidence type="ECO:0000313" key="1">
    <source>
        <dbReference type="EMBL" id="GAA3761309.1"/>
    </source>
</evidence>
<accession>A0ABP7GD50</accession>
<gene>
    <name evidence="1" type="ORF">GCM10022423_10680</name>
</gene>
<proteinExistence type="predicted"/>
<dbReference type="RefSeq" id="WP_345141325.1">
    <property type="nucleotide sequence ID" value="NZ_BAABDU010000003.1"/>
</dbReference>
<sequence>MIKISTRSLIEIALNKNAKRGRQSFIMLFGYVQFSEYAEPLIQQIDDDFVQLHILDTIYKMRAEGFSNIMSNYINSKNTGVRNTAKKYLLKFASKSL</sequence>
<comment type="caution">
    <text evidence="1">The sequence shown here is derived from an EMBL/GenBank/DDBJ whole genome shotgun (WGS) entry which is preliminary data.</text>
</comment>
<keyword evidence="2" id="KW-1185">Reference proteome</keyword>
<dbReference type="Proteomes" id="UP001500748">
    <property type="component" value="Unassembled WGS sequence"/>
</dbReference>
<reference evidence="2" key="1">
    <citation type="journal article" date="2019" name="Int. J. Syst. Evol. Microbiol.">
        <title>The Global Catalogue of Microorganisms (GCM) 10K type strain sequencing project: providing services to taxonomists for standard genome sequencing and annotation.</title>
        <authorList>
            <consortium name="The Broad Institute Genomics Platform"/>
            <consortium name="The Broad Institute Genome Sequencing Center for Infectious Disease"/>
            <person name="Wu L."/>
            <person name="Ma J."/>
        </authorList>
    </citation>
    <scope>NUCLEOTIDE SEQUENCE [LARGE SCALE GENOMIC DNA]</scope>
    <source>
        <strain evidence="2">JCM 17337</strain>
    </source>
</reference>
<name>A0ABP7GD50_9FLAO</name>
<evidence type="ECO:0000313" key="2">
    <source>
        <dbReference type="Proteomes" id="UP001500748"/>
    </source>
</evidence>
<organism evidence="1 2">
    <name type="scientific">Flavobacterium ginsengiterrae</name>
    <dbReference type="NCBI Taxonomy" id="871695"/>
    <lineage>
        <taxon>Bacteria</taxon>
        <taxon>Pseudomonadati</taxon>
        <taxon>Bacteroidota</taxon>
        <taxon>Flavobacteriia</taxon>
        <taxon>Flavobacteriales</taxon>
        <taxon>Flavobacteriaceae</taxon>
        <taxon>Flavobacterium</taxon>
    </lineage>
</organism>
<protein>
    <recommendedName>
        <fullName evidence="3">DNA alkylation repair enzyme</fullName>
    </recommendedName>
</protein>
<evidence type="ECO:0008006" key="3">
    <source>
        <dbReference type="Google" id="ProtNLM"/>
    </source>
</evidence>
<dbReference type="EMBL" id="BAABDU010000003">
    <property type="protein sequence ID" value="GAA3761309.1"/>
    <property type="molecule type" value="Genomic_DNA"/>
</dbReference>